<comment type="similarity">
    <text evidence="2">Belongs to the pantothenate synthetase family.</text>
</comment>
<comment type="pathway">
    <text evidence="1">Cofactor biosynthesis; (R)-pantothenate biosynthesis; (R)-pantothenate from (R)-pantoate and beta-alanine: step 1/1.</text>
</comment>
<protein>
    <recommendedName>
        <fullName evidence="4">Pantoate--beta-alanine ligase</fullName>
        <ecNumber evidence="3">6.3.2.1</ecNumber>
    </recommendedName>
    <alternativeName>
        <fullName evidence="10">Pantoate-activating enzyme</fullName>
    </alternativeName>
    <alternativeName>
        <fullName evidence="9">Pantothenate synthetase</fullName>
    </alternativeName>
</protein>
<dbReference type="HAMAP" id="MF_00158">
    <property type="entry name" value="PanC"/>
    <property type="match status" value="1"/>
</dbReference>
<reference evidence="12" key="1">
    <citation type="journal article" date="2021" name="Open Biol.">
        <title>Shared evolutionary footprints suggest mitochondrial oxidative damage underlies multiple complex I losses in fungi.</title>
        <authorList>
            <person name="Schikora-Tamarit M.A."/>
            <person name="Marcet-Houben M."/>
            <person name="Nosek J."/>
            <person name="Gabaldon T."/>
        </authorList>
    </citation>
    <scope>NUCLEOTIDE SEQUENCE</scope>
    <source>
        <strain evidence="12">NCAIM Y.01608</strain>
    </source>
</reference>
<comment type="caution">
    <text evidence="12">The sequence shown here is derived from an EMBL/GenBank/DDBJ whole genome shotgun (WGS) entry which is preliminary data.</text>
</comment>
<dbReference type="EC" id="6.3.2.1" evidence="3"/>
<dbReference type="InterPro" id="IPR003721">
    <property type="entry name" value="Pantoate_ligase"/>
</dbReference>
<name>A0A9P8T2G8_9ASCO</name>
<dbReference type="Pfam" id="PF02569">
    <property type="entry name" value="Pantoate_ligase"/>
    <property type="match status" value="1"/>
</dbReference>
<reference evidence="12" key="2">
    <citation type="submission" date="2021-01" db="EMBL/GenBank/DDBJ databases">
        <authorList>
            <person name="Schikora-Tamarit M.A."/>
        </authorList>
    </citation>
    <scope>NUCLEOTIDE SEQUENCE</scope>
    <source>
        <strain evidence="12">NCAIM Y.01608</strain>
    </source>
</reference>
<dbReference type="NCBIfam" id="TIGR00018">
    <property type="entry name" value="panC"/>
    <property type="match status" value="1"/>
</dbReference>
<dbReference type="GO" id="GO:0015940">
    <property type="term" value="P:pantothenate biosynthetic process"/>
    <property type="evidence" value="ECO:0007669"/>
    <property type="project" value="UniProtKB-KW"/>
</dbReference>
<dbReference type="AlphaFoldDB" id="A0A9P8T2G8"/>
<sequence>MTVPNIRIFKRIADLRKFRKDCWIKDLSVGFVPTMGYLHEGHLSLVRQSLEQNDVTLVSIFVNPSQFAPHEDLDAYPRNIERDLQLLESVVSKDRARKVAGVFTPSVKEMYPSGIPLETSQQKGAFVSVYGVSEQLEGRARPQFFRGVATVVTKLFNIVEPTNAYFGQKDAQQSIVIKRMVSDLLFNVQIHVVDTVRDKTGLALSSRNSYLSDEVRKQASVLYRSMTDARSQYAANGNLTAGELKASIEKTIVGENDKFEIDYVAFNYADTLEYVPEDATIDKDRECLLSLAVRVPNSNTANSGTTRLIDNIVFTK</sequence>
<keyword evidence="7" id="KW-0547">Nucleotide-binding</keyword>
<keyword evidence="8" id="KW-0067">ATP-binding</keyword>
<dbReference type="GO" id="GO:0005524">
    <property type="term" value="F:ATP binding"/>
    <property type="evidence" value="ECO:0007669"/>
    <property type="project" value="UniProtKB-KW"/>
</dbReference>
<dbReference type="InterPro" id="IPR014729">
    <property type="entry name" value="Rossmann-like_a/b/a_fold"/>
</dbReference>
<dbReference type="InterPro" id="IPR042176">
    <property type="entry name" value="Pantoate_ligase_C"/>
</dbReference>
<evidence type="ECO:0000256" key="10">
    <source>
        <dbReference type="ARBA" id="ARBA00032806"/>
    </source>
</evidence>
<dbReference type="EMBL" id="JAEUBD010001266">
    <property type="protein sequence ID" value="KAH3663169.1"/>
    <property type="molecule type" value="Genomic_DNA"/>
</dbReference>
<keyword evidence="6" id="KW-0566">Pantothenate biosynthesis</keyword>
<dbReference type="FunFam" id="3.40.50.620:FF:000013">
    <property type="entry name" value="Pantothenate synthetase"/>
    <property type="match status" value="1"/>
</dbReference>
<dbReference type="GO" id="GO:0004592">
    <property type="term" value="F:pantoate-beta-alanine ligase activity"/>
    <property type="evidence" value="ECO:0007669"/>
    <property type="project" value="UniProtKB-EC"/>
</dbReference>
<comment type="catalytic activity">
    <reaction evidence="11">
        <text>(R)-pantoate + beta-alanine + ATP = (R)-pantothenate + AMP + diphosphate + H(+)</text>
        <dbReference type="Rhea" id="RHEA:10912"/>
        <dbReference type="ChEBI" id="CHEBI:15378"/>
        <dbReference type="ChEBI" id="CHEBI:15980"/>
        <dbReference type="ChEBI" id="CHEBI:29032"/>
        <dbReference type="ChEBI" id="CHEBI:30616"/>
        <dbReference type="ChEBI" id="CHEBI:33019"/>
        <dbReference type="ChEBI" id="CHEBI:57966"/>
        <dbReference type="ChEBI" id="CHEBI:456215"/>
        <dbReference type="EC" id="6.3.2.1"/>
    </reaction>
</comment>
<evidence type="ECO:0000256" key="5">
    <source>
        <dbReference type="ARBA" id="ARBA00022598"/>
    </source>
</evidence>
<gene>
    <name evidence="12" type="ORF">OGATHE_004745</name>
</gene>
<evidence type="ECO:0000256" key="2">
    <source>
        <dbReference type="ARBA" id="ARBA00009256"/>
    </source>
</evidence>
<dbReference type="CDD" id="cd00560">
    <property type="entry name" value="PanC"/>
    <property type="match status" value="1"/>
</dbReference>
<keyword evidence="13" id="KW-1185">Reference proteome</keyword>
<evidence type="ECO:0000313" key="13">
    <source>
        <dbReference type="Proteomes" id="UP000788993"/>
    </source>
</evidence>
<evidence type="ECO:0000256" key="9">
    <source>
        <dbReference type="ARBA" id="ARBA00029902"/>
    </source>
</evidence>
<evidence type="ECO:0000256" key="1">
    <source>
        <dbReference type="ARBA" id="ARBA00004990"/>
    </source>
</evidence>
<evidence type="ECO:0000256" key="7">
    <source>
        <dbReference type="ARBA" id="ARBA00022741"/>
    </source>
</evidence>
<dbReference type="NCBIfam" id="TIGR00125">
    <property type="entry name" value="cyt_tran_rel"/>
    <property type="match status" value="1"/>
</dbReference>
<evidence type="ECO:0000256" key="4">
    <source>
        <dbReference type="ARBA" id="ARBA00015647"/>
    </source>
</evidence>
<organism evidence="12 13">
    <name type="scientific">Ogataea polymorpha</name>
    <dbReference type="NCBI Taxonomy" id="460523"/>
    <lineage>
        <taxon>Eukaryota</taxon>
        <taxon>Fungi</taxon>
        <taxon>Dikarya</taxon>
        <taxon>Ascomycota</taxon>
        <taxon>Saccharomycotina</taxon>
        <taxon>Pichiomycetes</taxon>
        <taxon>Pichiales</taxon>
        <taxon>Pichiaceae</taxon>
        <taxon>Ogataea</taxon>
    </lineage>
</organism>
<dbReference type="PANTHER" id="PTHR21299:SF1">
    <property type="entry name" value="PANTOATE--BETA-ALANINE LIGASE"/>
    <property type="match status" value="1"/>
</dbReference>
<dbReference type="PANTHER" id="PTHR21299">
    <property type="entry name" value="CYTIDYLATE KINASE/PANTOATE-BETA-ALANINE LIGASE"/>
    <property type="match status" value="1"/>
</dbReference>
<dbReference type="Gene3D" id="3.30.1300.10">
    <property type="entry name" value="Pantoate-beta-alanine ligase, C-terminal domain"/>
    <property type="match status" value="1"/>
</dbReference>
<evidence type="ECO:0000256" key="8">
    <source>
        <dbReference type="ARBA" id="ARBA00022840"/>
    </source>
</evidence>
<accession>A0A9P8T2G8</accession>
<dbReference type="Proteomes" id="UP000788993">
    <property type="component" value="Unassembled WGS sequence"/>
</dbReference>
<keyword evidence="5" id="KW-0436">Ligase</keyword>
<evidence type="ECO:0000313" key="12">
    <source>
        <dbReference type="EMBL" id="KAH3663169.1"/>
    </source>
</evidence>
<dbReference type="Gene3D" id="3.40.50.620">
    <property type="entry name" value="HUPs"/>
    <property type="match status" value="1"/>
</dbReference>
<dbReference type="SUPFAM" id="SSF52374">
    <property type="entry name" value="Nucleotidylyl transferase"/>
    <property type="match status" value="1"/>
</dbReference>
<proteinExistence type="inferred from homology"/>
<dbReference type="InterPro" id="IPR004821">
    <property type="entry name" value="Cyt_trans-like"/>
</dbReference>
<evidence type="ECO:0000256" key="3">
    <source>
        <dbReference type="ARBA" id="ARBA00012219"/>
    </source>
</evidence>
<evidence type="ECO:0000256" key="11">
    <source>
        <dbReference type="ARBA" id="ARBA00048258"/>
    </source>
</evidence>
<evidence type="ECO:0000256" key="6">
    <source>
        <dbReference type="ARBA" id="ARBA00022655"/>
    </source>
</evidence>